<dbReference type="OrthoDB" id="8627217at2759"/>
<organism evidence="2 3">
    <name type="scientific">Nephila pilipes</name>
    <name type="common">Giant wood spider</name>
    <name type="synonym">Nephila maculata</name>
    <dbReference type="NCBI Taxonomy" id="299642"/>
    <lineage>
        <taxon>Eukaryota</taxon>
        <taxon>Metazoa</taxon>
        <taxon>Ecdysozoa</taxon>
        <taxon>Arthropoda</taxon>
        <taxon>Chelicerata</taxon>
        <taxon>Arachnida</taxon>
        <taxon>Araneae</taxon>
        <taxon>Araneomorphae</taxon>
        <taxon>Entelegynae</taxon>
        <taxon>Araneoidea</taxon>
        <taxon>Nephilidae</taxon>
        <taxon>Nephila</taxon>
    </lineage>
</organism>
<accession>A0A8X6R134</accession>
<evidence type="ECO:0000256" key="1">
    <source>
        <dbReference type="SAM" id="MobiDB-lite"/>
    </source>
</evidence>
<feature type="region of interest" description="Disordered" evidence="1">
    <location>
        <begin position="1"/>
        <end position="24"/>
    </location>
</feature>
<protein>
    <submittedName>
        <fullName evidence="2">Uncharacterized protein</fullName>
    </submittedName>
</protein>
<comment type="caution">
    <text evidence="2">The sequence shown here is derived from an EMBL/GenBank/DDBJ whole genome shotgun (WGS) entry which is preliminary data.</text>
</comment>
<dbReference type="EMBL" id="BMAW01037273">
    <property type="protein sequence ID" value="GFU47692.1"/>
    <property type="molecule type" value="Genomic_DNA"/>
</dbReference>
<sequence length="118" mass="13540">MEPTEDHRRKDFFSDIQSDSGSRIPMERCGSLKSEINCSDYLTGTQNNEAFAKHPLRNEKKMSALVRFQCTMTTQRYADDVLWPVTLSYHQGAPNTLYQQGNDQPHTTYFSRCALQGV</sequence>
<keyword evidence="3" id="KW-1185">Reference proteome</keyword>
<evidence type="ECO:0000313" key="2">
    <source>
        <dbReference type="EMBL" id="GFU47692.1"/>
    </source>
</evidence>
<gene>
    <name evidence="2" type="ORF">NPIL_349241</name>
</gene>
<feature type="compositionally biased region" description="Basic and acidic residues" evidence="1">
    <location>
        <begin position="1"/>
        <end position="13"/>
    </location>
</feature>
<evidence type="ECO:0000313" key="3">
    <source>
        <dbReference type="Proteomes" id="UP000887013"/>
    </source>
</evidence>
<proteinExistence type="predicted"/>
<dbReference type="AlphaFoldDB" id="A0A8X6R134"/>
<dbReference type="Proteomes" id="UP000887013">
    <property type="component" value="Unassembled WGS sequence"/>
</dbReference>
<name>A0A8X6R134_NEPPI</name>
<reference evidence="2" key="1">
    <citation type="submission" date="2020-08" db="EMBL/GenBank/DDBJ databases">
        <title>Multicomponent nature underlies the extraordinary mechanical properties of spider dragline silk.</title>
        <authorList>
            <person name="Kono N."/>
            <person name="Nakamura H."/>
            <person name="Mori M."/>
            <person name="Yoshida Y."/>
            <person name="Ohtoshi R."/>
            <person name="Malay A.D."/>
            <person name="Moran D.A.P."/>
            <person name="Tomita M."/>
            <person name="Numata K."/>
            <person name="Arakawa K."/>
        </authorList>
    </citation>
    <scope>NUCLEOTIDE SEQUENCE</scope>
</reference>